<dbReference type="EMBL" id="CAUYUJ010019628">
    <property type="protein sequence ID" value="CAK0892564.1"/>
    <property type="molecule type" value="Genomic_DNA"/>
</dbReference>
<protein>
    <recommendedName>
        <fullName evidence="1">Dynein heavy chain AAA module D4 domain-containing protein</fullName>
    </recommendedName>
</protein>
<dbReference type="PANTHER" id="PTHR22878:SF69">
    <property type="entry name" value="DYNEIN HEAVY CHAIN"/>
    <property type="match status" value="1"/>
</dbReference>
<dbReference type="Proteomes" id="UP001189429">
    <property type="component" value="Unassembled WGS sequence"/>
</dbReference>
<evidence type="ECO:0000313" key="2">
    <source>
        <dbReference type="EMBL" id="CAK0892564.1"/>
    </source>
</evidence>
<evidence type="ECO:0000259" key="1">
    <source>
        <dbReference type="Pfam" id="PF12780"/>
    </source>
</evidence>
<organism evidence="2 3">
    <name type="scientific">Prorocentrum cordatum</name>
    <dbReference type="NCBI Taxonomy" id="2364126"/>
    <lineage>
        <taxon>Eukaryota</taxon>
        <taxon>Sar</taxon>
        <taxon>Alveolata</taxon>
        <taxon>Dinophyceae</taxon>
        <taxon>Prorocentrales</taxon>
        <taxon>Prorocentraceae</taxon>
        <taxon>Prorocentrum</taxon>
    </lineage>
</organism>
<feature type="domain" description="Dynein heavy chain AAA module D4" evidence="1">
    <location>
        <begin position="13"/>
        <end position="139"/>
    </location>
</feature>
<comment type="caution">
    <text evidence="2">The sequence shown here is derived from an EMBL/GenBank/DDBJ whole genome shotgun (WGS) entry which is preliminary data.</text>
</comment>
<feature type="non-terminal residue" evidence="2">
    <location>
        <position position="159"/>
    </location>
</feature>
<gene>
    <name evidence="2" type="ORF">PCOR1329_LOCUS72189</name>
</gene>
<evidence type="ECO:0000313" key="3">
    <source>
        <dbReference type="Proteomes" id="UP001189429"/>
    </source>
</evidence>
<dbReference type="InterPro" id="IPR024317">
    <property type="entry name" value="Dynein_heavy_chain_D4_dom"/>
</dbReference>
<reference evidence="2" key="1">
    <citation type="submission" date="2023-10" db="EMBL/GenBank/DDBJ databases">
        <authorList>
            <person name="Chen Y."/>
            <person name="Shah S."/>
            <person name="Dougan E. K."/>
            <person name="Thang M."/>
            <person name="Chan C."/>
        </authorList>
    </citation>
    <scope>NUCLEOTIDE SEQUENCE [LARGE SCALE GENOMIC DNA]</scope>
</reference>
<dbReference type="Gene3D" id="3.40.50.300">
    <property type="entry name" value="P-loop containing nucleotide triphosphate hydrolases"/>
    <property type="match status" value="1"/>
</dbReference>
<name>A0ABN9X4N9_9DINO</name>
<accession>A0ABN9X4N9</accession>
<dbReference type="PANTHER" id="PTHR22878">
    <property type="entry name" value="DYNEIN HEAVY CHAIN 6, AXONEMAL-LIKE-RELATED"/>
    <property type="match status" value="1"/>
</dbReference>
<sequence length="159" mass="18131">MLGFEMLVSGLGTAVLTIMVNHTYGLSELKADFQEFYKKAAVKPREPHAFLMTDSQIVDERFLVYVNDMLSSGNIPDLFAREEYDDIFGQIRNVAKYQGYADDRESLFTFFLDMVRRNLHFILCHSPVGSAFRIRGRKFRRGGRVGRLAAQRGVAESPP</sequence>
<dbReference type="Pfam" id="PF12780">
    <property type="entry name" value="AAA_8"/>
    <property type="match status" value="1"/>
</dbReference>
<proteinExistence type="predicted"/>
<keyword evidence="3" id="KW-1185">Reference proteome</keyword>
<dbReference type="InterPro" id="IPR026983">
    <property type="entry name" value="DHC"/>
</dbReference>
<dbReference type="InterPro" id="IPR027417">
    <property type="entry name" value="P-loop_NTPase"/>
</dbReference>